<protein>
    <submittedName>
        <fullName evidence="3">Uncharacterized protein</fullName>
    </submittedName>
</protein>
<evidence type="ECO:0000313" key="3">
    <source>
        <dbReference type="EMBL" id="KAJ6995004.1"/>
    </source>
</evidence>
<sequence length="38" mass="4263">MPRKREKGKGSSQVKDTEVTSDFRRYRDPAVASAALSH</sequence>
<comment type="caution">
    <text evidence="3">The sequence shown here is derived from an EMBL/GenBank/DDBJ whole genome shotgun (WGS) entry which is preliminary data.</text>
</comment>
<feature type="region of interest" description="Disordered" evidence="1">
    <location>
        <begin position="1"/>
        <end position="38"/>
    </location>
</feature>
<proteinExistence type="predicted"/>
<dbReference type="AlphaFoldDB" id="A0AAD6QR98"/>
<dbReference type="EMBL" id="JAQIZT010000006">
    <property type="protein sequence ID" value="KAJ6994989.1"/>
    <property type="molecule type" value="Genomic_DNA"/>
</dbReference>
<dbReference type="EMBL" id="JAQIZT010000006">
    <property type="protein sequence ID" value="KAJ6995019.1"/>
    <property type="molecule type" value="Genomic_DNA"/>
</dbReference>
<organism evidence="3 5">
    <name type="scientific">Populus alba x Populus x berolinensis</name>
    <dbReference type="NCBI Taxonomy" id="444605"/>
    <lineage>
        <taxon>Eukaryota</taxon>
        <taxon>Viridiplantae</taxon>
        <taxon>Streptophyta</taxon>
        <taxon>Embryophyta</taxon>
        <taxon>Tracheophyta</taxon>
        <taxon>Spermatophyta</taxon>
        <taxon>Magnoliopsida</taxon>
        <taxon>eudicotyledons</taxon>
        <taxon>Gunneridae</taxon>
        <taxon>Pentapetalae</taxon>
        <taxon>rosids</taxon>
        <taxon>fabids</taxon>
        <taxon>Malpighiales</taxon>
        <taxon>Salicaceae</taxon>
        <taxon>Saliceae</taxon>
        <taxon>Populus</taxon>
    </lineage>
</organism>
<evidence type="ECO:0000313" key="5">
    <source>
        <dbReference type="Proteomes" id="UP001164929"/>
    </source>
</evidence>
<evidence type="ECO:0000313" key="4">
    <source>
        <dbReference type="EMBL" id="KAJ6995019.1"/>
    </source>
</evidence>
<feature type="compositionally biased region" description="Basic and acidic residues" evidence="1">
    <location>
        <begin position="15"/>
        <end position="28"/>
    </location>
</feature>
<dbReference type="EMBL" id="JAQIZT010000006">
    <property type="protein sequence ID" value="KAJ6995004.1"/>
    <property type="molecule type" value="Genomic_DNA"/>
</dbReference>
<accession>A0AAD6QR98</accession>
<dbReference type="Proteomes" id="UP001164929">
    <property type="component" value="Chromosome 6"/>
</dbReference>
<keyword evidence="5" id="KW-1185">Reference proteome</keyword>
<evidence type="ECO:0000313" key="2">
    <source>
        <dbReference type="EMBL" id="KAJ6994989.1"/>
    </source>
</evidence>
<reference evidence="3" key="1">
    <citation type="journal article" date="2023" name="Mol. Ecol. Resour.">
        <title>Chromosome-level genome assembly of a triploid poplar Populus alba 'Berolinensis'.</title>
        <authorList>
            <person name="Chen S."/>
            <person name="Yu Y."/>
            <person name="Wang X."/>
            <person name="Wang S."/>
            <person name="Zhang T."/>
            <person name="Zhou Y."/>
            <person name="He R."/>
            <person name="Meng N."/>
            <person name="Wang Y."/>
            <person name="Liu W."/>
            <person name="Liu Z."/>
            <person name="Liu J."/>
            <person name="Guo Q."/>
            <person name="Huang H."/>
            <person name="Sederoff R.R."/>
            <person name="Wang G."/>
            <person name="Qu G."/>
            <person name="Chen S."/>
        </authorList>
    </citation>
    <scope>NUCLEOTIDE SEQUENCE</scope>
    <source>
        <strain evidence="3">SC-2020</strain>
    </source>
</reference>
<evidence type="ECO:0000256" key="1">
    <source>
        <dbReference type="SAM" id="MobiDB-lite"/>
    </source>
</evidence>
<name>A0AAD6QR98_9ROSI</name>
<gene>
    <name evidence="2" type="ORF">NC653_017695</name>
    <name evidence="3" type="ORF">NC653_017708</name>
    <name evidence="4" type="ORF">NC653_017722</name>
</gene>